<feature type="domain" description="HigA2-like helix-turn-helix" evidence="2">
    <location>
        <begin position="14"/>
        <end position="83"/>
    </location>
</feature>
<evidence type="ECO:0000313" key="4">
    <source>
        <dbReference type="Proteomes" id="UP001500074"/>
    </source>
</evidence>
<dbReference type="InterPro" id="IPR039554">
    <property type="entry name" value="HigA2-like_HTH"/>
</dbReference>
<proteinExistence type="predicted"/>
<dbReference type="InterPro" id="IPR001387">
    <property type="entry name" value="Cro/C1-type_HTH"/>
</dbReference>
<organism evidence="3 4">
    <name type="scientific">Modicisalibacter zincidurans</name>
    <dbReference type="NCBI Taxonomy" id="1178777"/>
    <lineage>
        <taxon>Bacteria</taxon>
        <taxon>Pseudomonadati</taxon>
        <taxon>Pseudomonadota</taxon>
        <taxon>Gammaproteobacteria</taxon>
        <taxon>Oceanospirillales</taxon>
        <taxon>Halomonadaceae</taxon>
        <taxon>Modicisalibacter</taxon>
    </lineage>
</organism>
<feature type="compositionally biased region" description="Low complexity" evidence="1">
    <location>
        <begin position="109"/>
        <end position="124"/>
    </location>
</feature>
<feature type="region of interest" description="Disordered" evidence="1">
    <location>
        <begin position="102"/>
        <end position="133"/>
    </location>
</feature>
<keyword evidence="4" id="KW-1185">Reference proteome</keyword>
<dbReference type="InterPro" id="IPR010982">
    <property type="entry name" value="Lambda_DNA-bd_dom_sf"/>
</dbReference>
<name>A0ABP9RK65_9GAMM</name>
<dbReference type="EMBL" id="BAABKI010000029">
    <property type="protein sequence ID" value="GAA5178671.1"/>
    <property type="molecule type" value="Genomic_DNA"/>
</dbReference>
<dbReference type="CDD" id="cd00093">
    <property type="entry name" value="HTH_XRE"/>
    <property type="match status" value="1"/>
</dbReference>
<protein>
    <recommendedName>
        <fullName evidence="2">HigA2-like helix-turn-helix domain-containing protein</fullName>
    </recommendedName>
</protein>
<evidence type="ECO:0000256" key="1">
    <source>
        <dbReference type="SAM" id="MobiDB-lite"/>
    </source>
</evidence>
<sequence>MSNETFDSVWDAIEDTAAEAENMKLRSGLMMALEQHINRQGWTQGEAAKRLGVTQPRVSDLMRGKIHLFGLDTLVNMVVAAGAASGKSFRLKVTMASAPQCSAQASTWRSSGSGSSRLSIKGSKPSTTAPRAC</sequence>
<dbReference type="Gene3D" id="1.10.260.40">
    <property type="entry name" value="lambda repressor-like DNA-binding domains"/>
    <property type="match status" value="1"/>
</dbReference>
<comment type="caution">
    <text evidence="3">The sequence shown here is derived from an EMBL/GenBank/DDBJ whole genome shotgun (WGS) entry which is preliminary data.</text>
</comment>
<evidence type="ECO:0000259" key="2">
    <source>
        <dbReference type="Pfam" id="PF13744"/>
    </source>
</evidence>
<dbReference type="Proteomes" id="UP001500074">
    <property type="component" value="Unassembled WGS sequence"/>
</dbReference>
<reference evidence="4" key="1">
    <citation type="journal article" date="2019" name="Int. J. Syst. Evol. Microbiol.">
        <title>The Global Catalogue of Microorganisms (GCM) 10K type strain sequencing project: providing services to taxonomists for standard genome sequencing and annotation.</title>
        <authorList>
            <consortium name="The Broad Institute Genomics Platform"/>
            <consortium name="The Broad Institute Genome Sequencing Center for Infectious Disease"/>
            <person name="Wu L."/>
            <person name="Ma J."/>
        </authorList>
    </citation>
    <scope>NUCLEOTIDE SEQUENCE [LARGE SCALE GENOMIC DNA]</scope>
    <source>
        <strain evidence="4">JCM 18472</strain>
    </source>
</reference>
<gene>
    <name evidence="3" type="ORF">GCM10023342_29640</name>
</gene>
<evidence type="ECO:0000313" key="3">
    <source>
        <dbReference type="EMBL" id="GAA5178671.1"/>
    </source>
</evidence>
<dbReference type="SUPFAM" id="SSF47413">
    <property type="entry name" value="lambda repressor-like DNA-binding domains"/>
    <property type="match status" value="1"/>
</dbReference>
<dbReference type="Pfam" id="PF13744">
    <property type="entry name" value="HTH_37"/>
    <property type="match status" value="1"/>
</dbReference>
<accession>A0ABP9RK65</accession>